<reference evidence="12" key="1">
    <citation type="submission" date="2023-07" db="EMBL/GenBank/DDBJ databases">
        <authorList>
            <person name="Luz R."/>
            <person name="Cordeiro R."/>
            <person name="Fonseca A."/>
            <person name="Goncalves V."/>
        </authorList>
    </citation>
    <scope>NUCLEOTIDE SEQUENCE [LARGE SCALE GENOMIC DNA]</scope>
    <source>
        <strain evidence="12">BACA0444</strain>
    </source>
</reference>
<dbReference type="PROSITE" id="PS50928">
    <property type="entry name" value="ABC_TM1"/>
    <property type="match status" value="1"/>
</dbReference>
<feature type="transmembrane region" description="Helical" evidence="9">
    <location>
        <begin position="98"/>
        <end position="121"/>
    </location>
</feature>
<evidence type="ECO:0000256" key="7">
    <source>
        <dbReference type="ARBA" id="ARBA00023136"/>
    </source>
</evidence>
<dbReference type="Gene3D" id="1.10.3720.10">
    <property type="entry name" value="MetI-like"/>
    <property type="match status" value="1"/>
</dbReference>
<dbReference type="GO" id="GO:0005886">
    <property type="term" value="C:plasma membrane"/>
    <property type="evidence" value="ECO:0007669"/>
    <property type="project" value="InterPro"/>
</dbReference>
<feature type="transmembrane region" description="Helical" evidence="9">
    <location>
        <begin position="141"/>
        <end position="160"/>
    </location>
</feature>
<evidence type="ECO:0000313" key="12">
    <source>
        <dbReference type="Proteomes" id="UP001268256"/>
    </source>
</evidence>
<protein>
    <submittedName>
        <fullName evidence="11">Sulfate ABC transporter permease subunit CysW</fullName>
    </submittedName>
</protein>
<accession>A0AAE4FUI0</accession>
<dbReference type="InterPro" id="IPR035906">
    <property type="entry name" value="MetI-like_sf"/>
</dbReference>
<comment type="subunit">
    <text evidence="2">The complex is composed of two ATP-binding proteins (CysA), two transmembrane proteins (CysT and CysW) and a solute-binding protein (CysP).</text>
</comment>
<dbReference type="RefSeq" id="WP_322879345.1">
    <property type="nucleotide sequence ID" value="NZ_JAVMIP010000022.1"/>
</dbReference>
<evidence type="ECO:0000256" key="8">
    <source>
        <dbReference type="ARBA" id="ARBA00025323"/>
    </source>
</evidence>
<dbReference type="InterPro" id="IPR005667">
    <property type="entry name" value="Sulph_transpt2"/>
</dbReference>
<dbReference type="GO" id="GO:0015419">
    <property type="term" value="F:ABC-type sulfate transporter activity"/>
    <property type="evidence" value="ECO:0007669"/>
    <property type="project" value="InterPro"/>
</dbReference>
<sequence>MNVNRIRAQKTISAWGWLWIGLGLGFLGLVVGLPVINIFYQAFNKGLLAYWQGINTPQAWHAIGLTLTAVMIAVPLNTVFGISAAWMIARQQFWGRKLLLQLIDLPLTISPIIVGLMFVLLYSPLGSLFEYWVNQWNLKIIFAWPGLVLVTVFVTLPFVVREVLPALQDLGREQEESAKTLGANGWQVFWQVVLPNIRWAVLYGVLLSTARALGEFGAVSVVSGKIIGETNTLTLHIERMYLEYETIAAFAGASLLGLVALLTLICQELLRRYDNRIAS</sequence>
<dbReference type="InterPro" id="IPR011866">
    <property type="entry name" value="CysW_permease"/>
</dbReference>
<feature type="transmembrane region" description="Helical" evidence="9">
    <location>
        <begin position="247"/>
        <end position="266"/>
    </location>
</feature>
<evidence type="ECO:0000256" key="1">
    <source>
        <dbReference type="ARBA" id="ARBA00004141"/>
    </source>
</evidence>
<comment type="function">
    <text evidence="8">Part of the ABC transporter complex CysAWTP (TC 3.A.1.6.1) involved in sulfate/thiosulfate import. Probably responsible for the translocation of the substrate across the membrane.</text>
</comment>
<dbReference type="Proteomes" id="UP001268256">
    <property type="component" value="Unassembled WGS sequence"/>
</dbReference>
<evidence type="ECO:0000256" key="6">
    <source>
        <dbReference type="ARBA" id="ARBA00023032"/>
    </source>
</evidence>
<dbReference type="NCBIfam" id="TIGR02140">
    <property type="entry name" value="permease_CysW"/>
    <property type="match status" value="1"/>
</dbReference>
<dbReference type="PANTHER" id="PTHR30406">
    <property type="entry name" value="SULFATE TRANSPORT SYSTEM PERMEASE PROTEIN"/>
    <property type="match status" value="1"/>
</dbReference>
<organism evidence="11 12">
    <name type="scientific">Pseudocalidococcus azoricus BACA0444</name>
    <dbReference type="NCBI Taxonomy" id="2918990"/>
    <lineage>
        <taxon>Bacteria</taxon>
        <taxon>Bacillati</taxon>
        <taxon>Cyanobacteriota</taxon>
        <taxon>Cyanophyceae</taxon>
        <taxon>Acaryochloridales</taxon>
        <taxon>Thermosynechococcaceae</taxon>
        <taxon>Pseudocalidococcus</taxon>
        <taxon>Pseudocalidococcus azoricus</taxon>
    </lineage>
</organism>
<feature type="transmembrane region" description="Helical" evidence="9">
    <location>
        <begin position="12"/>
        <end position="40"/>
    </location>
</feature>
<keyword evidence="3" id="KW-0813">Transport</keyword>
<evidence type="ECO:0000256" key="5">
    <source>
        <dbReference type="ARBA" id="ARBA00022989"/>
    </source>
</evidence>
<dbReference type="NCBIfam" id="TIGR00969">
    <property type="entry name" value="3a0106s02"/>
    <property type="match status" value="1"/>
</dbReference>
<evidence type="ECO:0000313" key="11">
    <source>
        <dbReference type="EMBL" id="MDS3862133.1"/>
    </source>
</evidence>
<keyword evidence="12" id="KW-1185">Reference proteome</keyword>
<dbReference type="EMBL" id="JAVMIP010000022">
    <property type="protein sequence ID" value="MDS3862133.1"/>
    <property type="molecule type" value="Genomic_DNA"/>
</dbReference>
<evidence type="ECO:0000256" key="3">
    <source>
        <dbReference type="ARBA" id="ARBA00022448"/>
    </source>
</evidence>
<dbReference type="SUPFAM" id="SSF161098">
    <property type="entry name" value="MetI-like"/>
    <property type="match status" value="1"/>
</dbReference>
<feature type="transmembrane region" description="Helical" evidence="9">
    <location>
        <begin position="60"/>
        <end position="86"/>
    </location>
</feature>
<keyword evidence="5 9" id="KW-1133">Transmembrane helix</keyword>
<dbReference type="AlphaFoldDB" id="A0AAE4FUI0"/>
<comment type="subcellular location">
    <subcellularLocation>
        <location evidence="1">Membrane</location>
        <topology evidence="1">Multi-pass membrane protein</topology>
    </subcellularLocation>
</comment>
<name>A0AAE4FUI0_9CYAN</name>
<dbReference type="PANTHER" id="PTHR30406:SF1">
    <property type="entry name" value="SULFATE TRANSPORT SYSTEM PERMEASE PROTEIN CYSW"/>
    <property type="match status" value="1"/>
</dbReference>
<keyword evidence="7 9" id="KW-0472">Membrane</keyword>
<dbReference type="Pfam" id="PF00528">
    <property type="entry name" value="BPD_transp_1"/>
    <property type="match status" value="1"/>
</dbReference>
<evidence type="ECO:0000256" key="2">
    <source>
        <dbReference type="ARBA" id="ARBA00011779"/>
    </source>
</evidence>
<keyword evidence="4 9" id="KW-0812">Transmembrane</keyword>
<keyword evidence="6" id="KW-0764">Sulfate transport</keyword>
<feature type="domain" description="ABC transmembrane type-1" evidence="10">
    <location>
        <begin position="63"/>
        <end position="271"/>
    </location>
</feature>
<comment type="caution">
    <text evidence="11">The sequence shown here is derived from an EMBL/GenBank/DDBJ whole genome shotgun (WGS) entry which is preliminary data.</text>
</comment>
<gene>
    <name evidence="11" type="primary">cysW</name>
    <name evidence="11" type="ORF">RIF25_15125</name>
</gene>
<dbReference type="CDD" id="cd06261">
    <property type="entry name" value="TM_PBP2"/>
    <property type="match status" value="1"/>
</dbReference>
<evidence type="ECO:0000256" key="9">
    <source>
        <dbReference type="SAM" id="Phobius"/>
    </source>
</evidence>
<dbReference type="InterPro" id="IPR000515">
    <property type="entry name" value="MetI-like"/>
</dbReference>
<evidence type="ECO:0000259" key="10">
    <source>
        <dbReference type="PROSITE" id="PS50928"/>
    </source>
</evidence>
<proteinExistence type="predicted"/>
<evidence type="ECO:0000256" key="4">
    <source>
        <dbReference type="ARBA" id="ARBA00022692"/>
    </source>
</evidence>